<accession>Q21464</accession>
<dbReference type="InterPro" id="IPR059048">
    <property type="entry name" value="CUB_M02D8_5_5th"/>
</dbReference>
<feature type="domain" description="M02D8-5-like first CUB" evidence="3">
    <location>
        <begin position="26"/>
        <end position="130"/>
    </location>
</feature>
<evidence type="ECO:0000259" key="4">
    <source>
        <dbReference type="Pfam" id="PF23061"/>
    </source>
</evidence>
<dbReference type="Gene3D" id="2.60.120.290">
    <property type="entry name" value="Spermadhesin, CUB domain"/>
    <property type="match status" value="1"/>
</dbReference>
<dbReference type="OrthoDB" id="5868910at2759"/>
<dbReference type="Pfam" id="PF23059">
    <property type="entry name" value="CUB_M02D8_5_6th"/>
    <property type="match status" value="1"/>
</dbReference>
<dbReference type="Pfam" id="PF23061">
    <property type="entry name" value="CUB_M02D8_5_2nd"/>
    <property type="match status" value="1"/>
</dbReference>
<evidence type="ECO:0000259" key="3">
    <source>
        <dbReference type="Pfam" id="PF23060"/>
    </source>
</evidence>
<dbReference type="WormBase" id="M02D8.5">
    <property type="protein sequence ID" value="CE45766"/>
    <property type="gene ID" value="WBGene00019731"/>
</dbReference>
<gene>
    <name evidence="9" type="ORF">CELE_M02D8.5</name>
    <name evidence="9 11" type="ORF">M02D8.5</name>
</gene>
<dbReference type="OMA" id="EHIDCTC"/>
<dbReference type="Pfam" id="PF23063">
    <property type="entry name" value="CUB_M02D8_5_4th"/>
    <property type="match status" value="1"/>
</dbReference>
<dbReference type="Pfam" id="PF23068">
    <property type="entry name" value="CUB_M02D8_5_7th"/>
    <property type="match status" value="1"/>
</dbReference>
<feature type="domain" description="M02D8-5-like third CUB" evidence="5">
    <location>
        <begin position="261"/>
        <end position="374"/>
    </location>
</feature>
<dbReference type="InterPro" id="IPR059047">
    <property type="entry name" value="CUB_M02D8_5_3rd"/>
</dbReference>
<dbReference type="SUPFAM" id="SSF49854">
    <property type="entry name" value="Spermadhesin, CUB domain"/>
    <property type="match status" value="1"/>
</dbReference>
<dbReference type="eggNOG" id="ENOG502R8U7">
    <property type="taxonomic scope" value="Eukaryota"/>
</dbReference>
<feature type="domain" description="M02D8-5-like fourth CUB" evidence="6">
    <location>
        <begin position="376"/>
        <end position="498"/>
    </location>
</feature>
<dbReference type="Pfam" id="PF23064">
    <property type="entry name" value="CUB_M02D8_5_5th"/>
    <property type="match status" value="1"/>
</dbReference>
<dbReference type="GeneID" id="181122"/>
<dbReference type="EMBL" id="BX284606">
    <property type="protein sequence ID" value="CCD68799.1"/>
    <property type="molecule type" value="Genomic_DNA"/>
</dbReference>
<dbReference type="FunCoup" id="Q21464">
    <property type="interactions" value="1510"/>
</dbReference>
<dbReference type="KEGG" id="cel:CELE_M02D8.5"/>
<dbReference type="Proteomes" id="UP000001940">
    <property type="component" value="Chromosome X"/>
</dbReference>
<evidence type="ECO:0000259" key="6">
    <source>
        <dbReference type="Pfam" id="PF23063"/>
    </source>
</evidence>
<reference evidence="9 10" key="1">
    <citation type="journal article" date="1998" name="Science">
        <title>Genome sequence of the nematode C. elegans: a platform for investigating biology.</title>
        <authorList>
            <consortium name="The C. elegans sequencing consortium"/>
            <person name="Sulson J.E."/>
            <person name="Waterston R."/>
        </authorList>
    </citation>
    <scope>NUCLEOTIDE SEQUENCE [LARGE SCALE GENOMIC DNA]</scope>
    <source>
        <strain evidence="9 10">Bristol N2</strain>
    </source>
</reference>
<dbReference type="InterPro" id="IPR059046">
    <property type="entry name" value="CUB_M02D8_5_2nd"/>
</dbReference>
<dbReference type="InParanoid" id="Q21464"/>
<dbReference type="InterPro" id="IPR059045">
    <property type="entry name" value="CUB_M02D8_5_1st"/>
</dbReference>
<dbReference type="AlphaFoldDB" id="Q21464"/>
<feature type="domain" description="M02D8-5-like sixth CUB" evidence="2">
    <location>
        <begin position="622"/>
        <end position="724"/>
    </location>
</feature>
<sequence>MYTKLNLIPLFFIIFFRTSVAFQDGILFSTPNFPQPYTGQLSERRSVSVNETQGVAVVFEQFLASAHDCVIACPTNNDGCSSLCGDAMDHGLVPKILRVPGSADIAMVSIEQNDGFPHSGISGKIISYDLNTISFFQCNDQVDLSTGETYYLVSQNYPLSPTTEFSSCSINFSTSGNRQGIRFAVYDFYTNQNQKDSFFITGSNGQNVKITGFATEDEPVVYYFQNGANAIFSITHQDHSFIQKRFYILVKSYEIAAEKQCDNMGNFNLALGQSINFGTKQFGINSYDNNLNCGYNFSRVATANSLFALGIQYESEKCCDTMVIDGLTEYEQIYQGFQYSNLFFTKSQQVSFLFQSDGIIGGTGLNASLEHIDCTCSPDMMLGKNSVLTSPGYTNSISYCPGLECSSNIEFQDDLYDLQLEFTDISLRGYSLNNETDSLTVYDSYQHIVVQMMPFYAAFTSFWATVSPVNVQFISKSLTAFPLDQIGRGFSVNLNLLKKQFVTNNIVFNDAFFFEDISNLLLKSGNTYEFVITGRAGHQISIYFFTKTTNQVFIDIFDGDSMDAKRIDNKALYSNVLENGPSLSLTTTSEKAILHVRGNPTFLQPGTDFQAMITDLKLPTECGPLVHSMREQKTSSGDITLRGNNCYKVLHFSDSSYNQGAFMNIAFSKPISSKIFYGLTTSSDDCIAHNSSEPIAQDLFKNYLVLQYSTTDISSVSYSWAISSGIIARTMQPGETVVLVSDDYRKYNASPLDQQFSVQLEGESNVQTGLMCEFLADSGSGAGTLSWSSYDDIKQKTSYSNAKKSLKYASCGNKLLVDYTSPDGGPDNGLYLKITRADLRCSRSPMRLSISVIVLLTVSFISLIF</sequence>
<feature type="domain" description="M02D8-5-like seventh CUB" evidence="8">
    <location>
        <begin position="726"/>
        <end position="840"/>
    </location>
</feature>
<dbReference type="InterPro" id="IPR035914">
    <property type="entry name" value="Sperma_CUB_dom_sf"/>
</dbReference>
<name>Q21464_CAEEL</name>
<feature type="chain" id="PRO_5004199382" evidence="1">
    <location>
        <begin position="22"/>
        <end position="865"/>
    </location>
</feature>
<organism evidence="9 10">
    <name type="scientific">Caenorhabditis elegans</name>
    <dbReference type="NCBI Taxonomy" id="6239"/>
    <lineage>
        <taxon>Eukaryota</taxon>
        <taxon>Metazoa</taxon>
        <taxon>Ecdysozoa</taxon>
        <taxon>Nematoda</taxon>
        <taxon>Chromadorea</taxon>
        <taxon>Rhabditida</taxon>
        <taxon>Rhabditina</taxon>
        <taxon>Rhabditomorpha</taxon>
        <taxon>Rhabditoidea</taxon>
        <taxon>Rhabditidae</taxon>
        <taxon>Peloderinae</taxon>
        <taxon>Caenorhabditis</taxon>
    </lineage>
</organism>
<keyword evidence="10" id="KW-1185">Reference proteome</keyword>
<evidence type="ECO:0000313" key="11">
    <source>
        <dbReference type="WormBase" id="M02D8.5"/>
    </source>
</evidence>
<dbReference type="PaxDb" id="6239-M02D8.5"/>
<keyword evidence="1" id="KW-0732">Signal</keyword>
<dbReference type="Pfam" id="PF23062">
    <property type="entry name" value="CUB_M02D8_5_3rd"/>
    <property type="match status" value="1"/>
</dbReference>
<dbReference type="UCSC" id="M02D8.5">
    <property type="organism name" value="c. elegans"/>
</dbReference>
<feature type="domain" description="M02D8-5-like fifth CUB" evidence="7">
    <location>
        <begin position="506"/>
        <end position="615"/>
    </location>
</feature>
<dbReference type="CTD" id="181122"/>
<feature type="signal peptide" evidence="1">
    <location>
        <begin position="1"/>
        <end position="21"/>
    </location>
</feature>
<dbReference type="InterPro" id="IPR059057">
    <property type="entry name" value="CUB_M02D8_5_6th"/>
</dbReference>
<evidence type="ECO:0000313" key="9">
    <source>
        <dbReference type="EMBL" id="CCD68799.1"/>
    </source>
</evidence>
<protein>
    <submittedName>
        <fullName evidence="9">CUB_2 domain-containing protein</fullName>
    </submittedName>
</protein>
<evidence type="ECO:0000259" key="5">
    <source>
        <dbReference type="Pfam" id="PF23062"/>
    </source>
</evidence>
<proteinExistence type="predicted"/>
<dbReference type="RefSeq" id="NP_509484.3">
    <property type="nucleotide sequence ID" value="NM_077083.3"/>
</dbReference>
<evidence type="ECO:0000313" key="10">
    <source>
        <dbReference type="Proteomes" id="UP000001940"/>
    </source>
</evidence>
<dbReference type="InterPro" id="IPR059043">
    <property type="entry name" value="CUB_M02D8_5_4th"/>
</dbReference>
<dbReference type="Pfam" id="PF23060">
    <property type="entry name" value="CUB_M02D8_5_1st"/>
    <property type="match status" value="1"/>
</dbReference>
<dbReference type="SMR" id="Q21464"/>
<evidence type="ECO:0000259" key="2">
    <source>
        <dbReference type="Pfam" id="PF23059"/>
    </source>
</evidence>
<evidence type="ECO:0000256" key="1">
    <source>
        <dbReference type="SAM" id="SignalP"/>
    </source>
</evidence>
<evidence type="ECO:0000259" key="7">
    <source>
        <dbReference type="Pfam" id="PF23064"/>
    </source>
</evidence>
<evidence type="ECO:0000259" key="8">
    <source>
        <dbReference type="Pfam" id="PF23068"/>
    </source>
</evidence>
<feature type="domain" description="M02D8-5-like second CUB" evidence="4">
    <location>
        <begin position="138"/>
        <end position="253"/>
    </location>
</feature>
<dbReference type="InterPro" id="IPR059056">
    <property type="entry name" value="CUB_M02D8_5_7th"/>
</dbReference>
<dbReference type="HOGENOM" id="CLU_016404_0_0_1"/>
<dbReference type="Bgee" id="WBGene00019731">
    <property type="expression patterns" value="Expressed in adult organism and 1 other cell type or tissue"/>
</dbReference>
<dbReference type="AGR" id="WB:WBGene00019731"/>